<dbReference type="InterPro" id="IPR003599">
    <property type="entry name" value="Ig_sub"/>
</dbReference>
<evidence type="ECO:0000259" key="2">
    <source>
        <dbReference type="PROSITE" id="PS50835"/>
    </source>
</evidence>
<dbReference type="SMART" id="SM00409">
    <property type="entry name" value="IG"/>
    <property type="match status" value="1"/>
</dbReference>
<proteinExistence type="predicted"/>
<dbReference type="PANTHER" id="PTHR15193:SF2">
    <property type="match status" value="1"/>
</dbReference>
<dbReference type="PANTHER" id="PTHR15193">
    <property type="entry name" value="CD83 ANTIGEN"/>
    <property type="match status" value="1"/>
</dbReference>
<dbReference type="Proteomes" id="UP000265160">
    <property type="component" value="LG20"/>
</dbReference>
<dbReference type="SUPFAM" id="SSF48726">
    <property type="entry name" value="Immunoglobulin"/>
    <property type="match status" value="1"/>
</dbReference>
<dbReference type="InterPro" id="IPR007110">
    <property type="entry name" value="Ig-like_dom"/>
</dbReference>
<dbReference type="PROSITE" id="PS50835">
    <property type="entry name" value="IG_LIKE"/>
    <property type="match status" value="1"/>
</dbReference>
<name>A0A3P9DMH0_9CICH</name>
<reference evidence="3 4" key="1">
    <citation type="journal article" date="2014" name="Nature">
        <title>The genomic substrate for adaptive radiation in African cichlid fish.</title>
        <authorList>
            <person name="Brawand D."/>
            <person name="Wagner C.E."/>
            <person name="Li Y.I."/>
            <person name="Malinsky M."/>
            <person name="Keller I."/>
            <person name="Fan S."/>
            <person name="Simakov O."/>
            <person name="Ng A.Y."/>
            <person name="Lim Z.W."/>
            <person name="Bezault E."/>
            <person name="Turner-Maier J."/>
            <person name="Johnson J."/>
            <person name="Alcazar R."/>
            <person name="Noh H.J."/>
            <person name="Russell P."/>
            <person name="Aken B."/>
            <person name="Alfoldi J."/>
            <person name="Amemiya C."/>
            <person name="Azzouzi N."/>
            <person name="Baroiller J.F."/>
            <person name="Barloy-Hubler F."/>
            <person name="Berlin A."/>
            <person name="Bloomquist R."/>
            <person name="Carleton K.L."/>
            <person name="Conte M.A."/>
            <person name="D'Cotta H."/>
            <person name="Eshel O."/>
            <person name="Gaffney L."/>
            <person name="Galibert F."/>
            <person name="Gante H.F."/>
            <person name="Gnerre S."/>
            <person name="Greuter L."/>
            <person name="Guyon R."/>
            <person name="Haddad N.S."/>
            <person name="Haerty W."/>
            <person name="Harris R.M."/>
            <person name="Hofmann H.A."/>
            <person name="Hourlier T."/>
            <person name="Hulata G."/>
            <person name="Jaffe D.B."/>
            <person name="Lara M."/>
            <person name="Lee A.P."/>
            <person name="MacCallum I."/>
            <person name="Mwaiko S."/>
            <person name="Nikaido M."/>
            <person name="Nishihara H."/>
            <person name="Ozouf-Costaz C."/>
            <person name="Penman D.J."/>
            <person name="Przybylski D."/>
            <person name="Rakotomanga M."/>
            <person name="Renn S.C.P."/>
            <person name="Ribeiro F.J."/>
            <person name="Ron M."/>
            <person name="Salzburger W."/>
            <person name="Sanchez-Pulido L."/>
            <person name="Santos M.E."/>
            <person name="Searle S."/>
            <person name="Sharpe T."/>
            <person name="Swofford R."/>
            <person name="Tan F.J."/>
            <person name="Williams L."/>
            <person name="Young S."/>
            <person name="Yin S."/>
            <person name="Okada N."/>
            <person name="Kocher T.D."/>
            <person name="Miska E.A."/>
            <person name="Lander E.S."/>
            <person name="Venkatesh B."/>
            <person name="Fernald R.D."/>
            <person name="Meyer A."/>
            <person name="Ponting C.P."/>
            <person name="Streelman J.T."/>
            <person name="Lindblad-Toh K."/>
            <person name="Seehausen O."/>
            <person name="Di Palma F."/>
        </authorList>
    </citation>
    <scope>NUCLEOTIDE SEQUENCE</scope>
</reference>
<dbReference type="Pfam" id="PF07686">
    <property type="entry name" value="V-set"/>
    <property type="match status" value="1"/>
</dbReference>
<dbReference type="InterPro" id="IPR013783">
    <property type="entry name" value="Ig-like_fold"/>
</dbReference>
<dbReference type="InterPro" id="IPR013106">
    <property type="entry name" value="Ig_V-set"/>
</dbReference>
<dbReference type="AlphaFoldDB" id="A0A3P9DMH0"/>
<organism evidence="3 4">
    <name type="scientific">Maylandia zebra</name>
    <name type="common">zebra mbuna</name>
    <dbReference type="NCBI Taxonomy" id="106582"/>
    <lineage>
        <taxon>Eukaryota</taxon>
        <taxon>Metazoa</taxon>
        <taxon>Chordata</taxon>
        <taxon>Craniata</taxon>
        <taxon>Vertebrata</taxon>
        <taxon>Euteleostomi</taxon>
        <taxon>Actinopterygii</taxon>
        <taxon>Neopterygii</taxon>
        <taxon>Teleostei</taxon>
        <taxon>Neoteleostei</taxon>
        <taxon>Acanthomorphata</taxon>
        <taxon>Ovalentaria</taxon>
        <taxon>Cichlomorphae</taxon>
        <taxon>Cichliformes</taxon>
        <taxon>Cichlidae</taxon>
        <taxon>African cichlids</taxon>
        <taxon>Pseudocrenilabrinae</taxon>
        <taxon>Haplochromini</taxon>
        <taxon>Maylandia</taxon>
        <taxon>Maylandia zebra complex</taxon>
    </lineage>
</organism>
<feature type="transmembrane region" description="Helical" evidence="1">
    <location>
        <begin position="182"/>
        <end position="203"/>
    </location>
</feature>
<keyword evidence="1" id="KW-0812">Transmembrane</keyword>
<reference evidence="3" key="2">
    <citation type="submission" date="2025-08" db="UniProtKB">
        <authorList>
            <consortium name="Ensembl"/>
        </authorList>
    </citation>
    <scope>IDENTIFICATION</scope>
</reference>
<accession>A0A3P9DMH0</accession>
<sequence length="217" mass="24313">ILEHHQNFLQVLPNIQTVALFSLNAVVCLSQLLLLHYASQSKIDIERSCNEDVSLECPLSEKDSSFLSVAWYKVNNGNKHGIIRRSNGEDPVYYNFSREVTFGEKQNLLLRKVSPADSGDYECTISANVGGQNRNHKVSLIVNECVPTAPLTTLNYLNTTMTTPTSPPCPTQLVDLPVTWSIAGYAAVALAKIVLSLIVIWVIRLRSSRQRYNKWHN</sequence>
<protein>
    <submittedName>
        <fullName evidence="3">Si:dkey-109a10.2</fullName>
    </submittedName>
</protein>
<dbReference type="Ensembl" id="ENSMZET00005036638.1">
    <property type="protein sequence ID" value="ENSMZEP00005035387.1"/>
    <property type="gene ID" value="ENSMZEG00005026449.1"/>
</dbReference>
<evidence type="ECO:0000256" key="1">
    <source>
        <dbReference type="SAM" id="Phobius"/>
    </source>
</evidence>
<evidence type="ECO:0000313" key="3">
    <source>
        <dbReference type="Ensembl" id="ENSMZEP00005035387.1"/>
    </source>
</evidence>
<keyword evidence="1" id="KW-1133">Transmembrane helix</keyword>
<dbReference type="GeneTree" id="ENSGT00990000203733"/>
<dbReference type="InterPro" id="IPR036179">
    <property type="entry name" value="Ig-like_dom_sf"/>
</dbReference>
<keyword evidence="1" id="KW-0472">Membrane</keyword>
<keyword evidence="4" id="KW-1185">Reference proteome</keyword>
<reference evidence="3" key="3">
    <citation type="submission" date="2025-09" db="UniProtKB">
        <authorList>
            <consortium name="Ensembl"/>
        </authorList>
    </citation>
    <scope>IDENTIFICATION</scope>
</reference>
<dbReference type="Gene3D" id="2.60.40.10">
    <property type="entry name" value="Immunoglobulins"/>
    <property type="match status" value="1"/>
</dbReference>
<evidence type="ECO:0000313" key="4">
    <source>
        <dbReference type="Proteomes" id="UP000265160"/>
    </source>
</evidence>
<feature type="domain" description="Ig-like" evidence="2">
    <location>
        <begin position="13"/>
        <end position="139"/>
    </location>
</feature>